<reference evidence="3" key="1">
    <citation type="journal article" date="2019" name="Int. J. Syst. Evol. Microbiol.">
        <title>The Global Catalogue of Microorganisms (GCM) 10K type strain sequencing project: providing services to taxonomists for standard genome sequencing and annotation.</title>
        <authorList>
            <consortium name="The Broad Institute Genomics Platform"/>
            <consortium name="The Broad Institute Genome Sequencing Center for Infectious Disease"/>
            <person name="Wu L."/>
            <person name="Ma J."/>
        </authorList>
    </citation>
    <scope>NUCLEOTIDE SEQUENCE [LARGE SCALE GENOMIC DNA]</scope>
    <source>
        <strain evidence="3">KCTC 52165</strain>
    </source>
</reference>
<name>A0ABV7KDX3_9HYPH</name>
<dbReference type="EMBL" id="JBHRTK010000016">
    <property type="protein sequence ID" value="MFC3207991.1"/>
    <property type="molecule type" value="Genomic_DNA"/>
</dbReference>
<proteinExistence type="predicted"/>
<dbReference type="RefSeq" id="WP_378222665.1">
    <property type="nucleotide sequence ID" value="NZ_JBHRTK010000016.1"/>
</dbReference>
<gene>
    <name evidence="2" type="ORF">ACFOHJ_17350</name>
</gene>
<comment type="caution">
    <text evidence="2">The sequence shown here is derived from an EMBL/GenBank/DDBJ whole genome shotgun (WGS) entry which is preliminary data.</text>
</comment>
<protein>
    <submittedName>
        <fullName evidence="2">FixH family protein</fullName>
    </submittedName>
</protein>
<evidence type="ECO:0000313" key="3">
    <source>
        <dbReference type="Proteomes" id="UP001595583"/>
    </source>
</evidence>
<dbReference type="Proteomes" id="UP001595583">
    <property type="component" value="Unassembled WGS sequence"/>
</dbReference>
<accession>A0ABV7KDX3</accession>
<sequence length="143" mass="15280">MTIGWRHILPALALAALVAVVAYLAWGSNGSSSLRRSGLSQQGLYQVTLEPEGGRIKPGEAHSWLLTVKTAAGKPVEYAAIDISGGMPQHRHGLPSSPQASDYLGKGRYRIEGLKFTMDGWWQLHIGISAAAGTDSVVFNLVL</sequence>
<dbReference type="Pfam" id="PF13115">
    <property type="entry name" value="YtkA"/>
    <property type="match status" value="1"/>
</dbReference>
<evidence type="ECO:0000259" key="1">
    <source>
        <dbReference type="Pfam" id="PF13115"/>
    </source>
</evidence>
<feature type="domain" description="YtkA-like" evidence="1">
    <location>
        <begin position="45"/>
        <end position="126"/>
    </location>
</feature>
<dbReference type="InterPro" id="IPR032693">
    <property type="entry name" value="YtkA-like_dom"/>
</dbReference>
<organism evidence="2 3">
    <name type="scientific">Aquamicrobium soli</name>
    <dbReference type="NCBI Taxonomy" id="1811518"/>
    <lineage>
        <taxon>Bacteria</taxon>
        <taxon>Pseudomonadati</taxon>
        <taxon>Pseudomonadota</taxon>
        <taxon>Alphaproteobacteria</taxon>
        <taxon>Hyphomicrobiales</taxon>
        <taxon>Phyllobacteriaceae</taxon>
        <taxon>Aquamicrobium</taxon>
    </lineage>
</organism>
<evidence type="ECO:0000313" key="2">
    <source>
        <dbReference type="EMBL" id="MFC3207991.1"/>
    </source>
</evidence>
<keyword evidence="3" id="KW-1185">Reference proteome</keyword>